<feature type="transmembrane region" description="Helical" evidence="1">
    <location>
        <begin position="12"/>
        <end position="30"/>
    </location>
</feature>
<evidence type="ECO:0000313" key="2">
    <source>
        <dbReference type="EMBL" id="AUG46853.1"/>
    </source>
</evidence>
<dbReference type="OrthoDB" id="217662at2157"/>
<dbReference type="EMBL" id="CP019154">
    <property type="protein sequence ID" value="AUG46853.1"/>
    <property type="molecule type" value="Genomic_DNA"/>
</dbReference>
<keyword evidence="1" id="KW-0472">Membrane</keyword>
<dbReference type="Proteomes" id="UP000242917">
    <property type="component" value="Chromosome I"/>
</dbReference>
<keyword evidence="1" id="KW-0812">Transmembrane</keyword>
<proteinExistence type="predicted"/>
<protein>
    <submittedName>
        <fullName evidence="2">Uncharacterized protein</fullName>
    </submittedName>
</protein>
<organism evidence="2 3">
    <name type="scientific">Haloarcula taiwanensis</name>
    <dbReference type="NCBI Taxonomy" id="1932004"/>
    <lineage>
        <taxon>Archaea</taxon>
        <taxon>Methanobacteriati</taxon>
        <taxon>Methanobacteriota</taxon>
        <taxon>Stenosarchaea group</taxon>
        <taxon>Halobacteria</taxon>
        <taxon>Halobacteriales</taxon>
        <taxon>Haloarculaceae</taxon>
        <taxon>Haloarcula</taxon>
    </lineage>
</organism>
<gene>
    <name evidence="2" type="ORF">BVU17_04715</name>
</gene>
<dbReference type="KEGG" id="hta:BVU17_04715"/>
<reference evidence="2 3" key="1">
    <citation type="submission" date="2017-01" db="EMBL/GenBank/DDBJ databases">
        <title>A Red Light-Sensitive Sensory Rhodopsin I From Haloarcula taiwanensis, A New Haloarchaeon Isolated From Taiwan.</title>
        <authorList>
            <person name="Yang C.-S."/>
            <person name="Han Y.-A."/>
            <person name="Chen P.-C."/>
            <person name="Ng W.V."/>
            <person name="Chen T.-W."/>
        </authorList>
    </citation>
    <scope>NUCLEOTIDE SEQUENCE [LARGE SCALE GENOMIC DNA]</scope>
    <source>
        <strain evidence="2 3">Taiwanensis</strain>
    </source>
</reference>
<evidence type="ECO:0000256" key="1">
    <source>
        <dbReference type="SAM" id="Phobius"/>
    </source>
</evidence>
<sequence>MFHRSGLSWKERTAFAIWGLGVIIVLRTLYDVFGVAGRELAIAAGVLVFGSFYGVFMPVWRRFSAE</sequence>
<evidence type="ECO:0000313" key="3">
    <source>
        <dbReference type="Proteomes" id="UP000242917"/>
    </source>
</evidence>
<feature type="transmembrane region" description="Helical" evidence="1">
    <location>
        <begin position="42"/>
        <end position="60"/>
    </location>
</feature>
<name>A0A2H4ZWL3_9EURY</name>
<keyword evidence="3" id="KW-1185">Reference proteome</keyword>
<accession>A0A2H4ZWL3</accession>
<keyword evidence="1" id="KW-1133">Transmembrane helix</keyword>
<dbReference type="AlphaFoldDB" id="A0A2H4ZWL3"/>